<dbReference type="Gene3D" id="3.40.50.720">
    <property type="entry name" value="NAD(P)-binding Rossmann-like Domain"/>
    <property type="match status" value="1"/>
</dbReference>
<dbReference type="InterPro" id="IPR051609">
    <property type="entry name" value="NmrA/Isoflavone_reductase-like"/>
</dbReference>
<keyword evidence="2" id="KW-0560">Oxidoreductase</keyword>
<dbReference type="GO" id="GO:0016491">
    <property type="term" value="F:oxidoreductase activity"/>
    <property type="evidence" value="ECO:0007669"/>
    <property type="project" value="UniProtKB-KW"/>
</dbReference>
<evidence type="ECO:0000259" key="3">
    <source>
        <dbReference type="Pfam" id="PF01370"/>
    </source>
</evidence>
<name>A0A841F9Z2_9ACTN</name>
<evidence type="ECO:0000256" key="2">
    <source>
        <dbReference type="ARBA" id="ARBA00023002"/>
    </source>
</evidence>
<organism evidence="4 5">
    <name type="scientific">Phytomonospora endophytica</name>
    <dbReference type="NCBI Taxonomy" id="714109"/>
    <lineage>
        <taxon>Bacteria</taxon>
        <taxon>Bacillati</taxon>
        <taxon>Actinomycetota</taxon>
        <taxon>Actinomycetes</taxon>
        <taxon>Micromonosporales</taxon>
        <taxon>Micromonosporaceae</taxon>
        <taxon>Phytomonospora</taxon>
    </lineage>
</organism>
<dbReference type="RefSeq" id="WP_184786949.1">
    <property type="nucleotide sequence ID" value="NZ_BONT01000119.1"/>
</dbReference>
<dbReference type="AlphaFoldDB" id="A0A841F9Z2"/>
<reference evidence="4 5" key="1">
    <citation type="submission" date="2020-08" db="EMBL/GenBank/DDBJ databases">
        <title>Genomic Encyclopedia of Type Strains, Phase IV (KMG-IV): sequencing the most valuable type-strain genomes for metagenomic binning, comparative biology and taxonomic classification.</title>
        <authorList>
            <person name="Goeker M."/>
        </authorList>
    </citation>
    <scope>NUCLEOTIDE SEQUENCE [LARGE SCALE GENOMIC DNA]</scope>
    <source>
        <strain evidence="4 5">YIM 65646</strain>
    </source>
</reference>
<proteinExistence type="predicted"/>
<dbReference type="InterPro" id="IPR036291">
    <property type="entry name" value="NAD(P)-bd_dom_sf"/>
</dbReference>
<comment type="caution">
    <text evidence="4">The sequence shown here is derived from an EMBL/GenBank/DDBJ whole genome shotgun (WGS) entry which is preliminary data.</text>
</comment>
<dbReference type="PANTHER" id="PTHR47706:SF9">
    <property type="entry name" value="NMRA-LIKE DOMAIN-CONTAINING PROTEIN-RELATED"/>
    <property type="match status" value="1"/>
</dbReference>
<evidence type="ECO:0000313" key="4">
    <source>
        <dbReference type="EMBL" id="MBB6034051.1"/>
    </source>
</evidence>
<accession>A0A841F9Z2</accession>
<feature type="domain" description="NAD-dependent epimerase/dehydratase" evidence="3">
    <location>
        <begin position="8"/>
        <end position="209"/>
    </location>
</feature>
<evidence type="ECO:0000313" key="5">
    <source>
        <dbReference type="Proteomes" id="UP000548476"/>
    </source>
</evidence>
<dbReference type="InterPro" id="IPR001509">
    <property type="entry name" value="Epimerase_deHydtase"/>
</dbReference>
<dbReference type="EMBL" id="JACHGT010000004">
    <property type="protein sequence ID" value="MBB6034051.1"/>
    <property type="molecule type" value="Genomic_DNA"/>
</dbReference>
<dbReference type="Pfam" id="PF01370">
    <property type="entry name" value="Epimerase"/>
    <property type="match status" value="1"/>
</dbReference>
<dbReference type="SUPFAM" id="SSF51735">
    <property type="entry name" value="NAD(P)-binding Rossmann-fold domains"/>
    <property type="match status" value="1"/>
</dbReference>
<evidence type="ECO:0000256" key="1">
    <source>
        <dbReference type="ARBA" id="ARBA00022857"/>
    </source>
</evidence>
<protein>
    <submittedName>
        <fullName evidence="4">Nucleoside-diphosphate-sugar epimerase</fullName>
    </submittedName>
</protein>
<dbReference type="PANTHER" id="PTHR47706">
    <property type="entry name" value="NMRA-LIKE FAMILY PROTEIN"/>
    <property type="match status" value="1"/>
</dbReference>
<keyword evidence="5" id="KW-1185">Reference proteome</keyword>
<sequence>MSTHVILGKGPVGSTTARMLAERGETVRVLSRSGGRDADGVTHLAVDAGDAEALRRATAGADVVYNCANPAGYHLWEREWPRMAGALLDAAESAGAVLVTMSCLYGYGPAARVMTEDTPLAAEGAKGRLRAGMWKEALARHEAGRLRVTEARASDFFGPGPTANAVIGERVVPRVLRGKSVSLFGDADAPHSFTFMPDVARTLVRLGTDERAWGRAWHVPSAPALSQREIVAAIARVAGVPMVKIGTMPWWLLINVLGTVQPAMRGFAETRHQWDLPFEMDSSRYTEVFGETATDFDEALAETIAWWQGRIAVAA</sequence>
<gene>
    <name evidence="4" type="ORF">HNR73_001901</name>
</gene>
<keyword evidence="1" id="KW-0521">NADP</keyword>
<dbReference type="Proteomes" id="UP000548476">
    <property type="component" value="Unassembled WGS sequence"/>
</dbReference>